<proteinExistence type="inferred from homology"/>
<dbReference type="SMART" id="SM01375">
    <property type="entry name" value="Dynein_light"/>
    <property type="match status" value="1"/>
</dbReference>
<comment type="function">
    <text evidence="12">Acts as one of several non-catalytic accessory components of the cytoplasmic dynein complex that are thought to be involved in linking dynein to cargos and to adapter proteins that regulate dynein function. Cytoplasmic dynein acts as a motor for the intracellular retrograde motility of vesicles and organelles along microtubules. May play a role in changing or maintaining the spatial distribution of cytoskeletal structures.</text>
</comment>
<dbReference type="OrthoDB" id="10033309at2759"/>
<evidence type="ECO:0000256" key="11">
    <source>
        <dbReference type="ARBA" id="ARBA00023242"/>
    </source>
</evidence>
<dbReference type="SUPFAM" id="SSF54648">
    <property type="entry name" value="DLC"/>
    <property type="match status" value="1"/>
</dbReference>
<dbReference type="FunFam" id="3.30.740.10:FF:000005">
    <property type="entry name" value="Dynein light chain"/>
    <property type="match status" value="1"/>
</dbReference>
<dbReference type="GO" id="GO:0007017">
    <property type="term" value="P:microtubule-based process"/>
    <property type="evidence" value="ECO:0007669"/>
    <property type="project" value="InterPro"/>
</dbReference>
<dbReference type="InterPro" id="IPR037177">
    <property type="entry name" value="DLC_sf"/>
</dbReference>
<dbReference type="InterPro" id="IPR001372">
    <property type="entry name" value="Dynein_light_chain_typ-1/2"/>
</dbReference>
<gene>
    <name evidence="13" type="ORF">SCHPADRAFT_902934</name>
</gene>
<reference evidence="13 14" key="1">
    <citation type="submission" date="2015-04" db="EMBL/GenBank/DDBJ databases">
        <title>Complete genome sequence of Schizopora paradoxa KUC8140, a cosmopolitan wood degrader in East Asia.</title>
        <authorList>
            <consortium name="DOE Joint Genome Institute"/>
            <person name="Min B."/>
            <person name="Park H."/>
            <person name="Jang Y."/>
            <person name="Kim J.-J."/>
            <person name="Kim K.H."/>
            <person name="Pangilinan J."/>
            <person name="Lipzen A."/>
            <person name="Riley R."/>
            <person name="Grigoriev I.V."/>
            <person name="Spatafora J.W."/>
            <person name="Choi I.-G."/>
        </authorList>
    </citation>
    <scope>NUCLEOTIDE SEQUENCE [LARGE SCALE GENOMIC DNA]</scope>
    <source>
        <strain evidence="13 14">KUC8140</strain>
    </source>
</reference>
<protein>
    <recommendedName>
        <fullName evidence="12">Dynein light chain</fullName>
    </recommendedName>
</protein>
<comment type="subunit">
    <text evidence="12">Cytoplasmic dynein consists of two catalytic heavy chains (HCs) and a number of non-catalytic subunits which present intermediate chains (ICs), light intermediate chains (LICs) and light chains (LCs).</text>
</comment>
<keyword evidence="6 12" id="KW-0493">Microtubule</keyword>
<evidence type="ECO:0000256" key="5">
    <source>
        <dbReference type="ARBA" id="ARBA00022490"/>
    </source>
</evidence>
<dbReference type="GO" id="GO:0045505">
    <property type="term" value="F:dynein intermediate chain binding"/>
    <property type="evidence" value="ECO:0007669"/>
    <property type="project" value="TreeGrafter"/>
</dbReference>
<evidence type="ECO:0000256" key="8">
    <source>
        <dbReference type="ARBA" id="ARBA00022927"/>
    </source>
</evidence>
<dbReference type="AlphaFoldDB" id="A0A0H2RS23"/>
<comment type="similarity">
    <text evidence="3 12">Belongs to the dynein light chain family.</text>
</comment>
<keyword evidence="5 12" id="KW-0963">Cytoplasm</keyword>
<dbReference type="GO" id="GO:0005874">
    <property type="term" value="C:microtubule"/>
    <property type="evidence" value="ECO:0007669"/>
    <property type="project" value="UniProtKB-KW"/>
</dbReference>
<dbReference type="Pfam" id="PF01221">
    <property type="entry name" value="Dynein_light"/>
    <property type="match status" value="1"/>
</dbReference>
<dbReference type="PANTHER" id="PTHR11886">
    <property type="entry name" value="DYNEIN LIGHT CHAIN"/>
    <property type="match status" value="1"/>
</dbReference>
<organism evidence="13 14">
    <name type="scientific">Schizopora paradoxa</name>
    <dbReference type="NCBI Taxonomy" id="27342"/>
    <lineage>
        <taxon>Eukaryota</taxon>
        <taxon>Fungi</taxon>
        <taxon>Dikarya</taxon>
        <taxon>Basidiomycota</taxon>
        <taxon>Agaricomycotina</taxon>
        <taxon>Agaricomycetes</taxon>
        <taxon>Hymenochaetales</taxon>
        <taxon>Schizoporaceae</taxon>
        <taxon>Schizopora</taxon>
    </lineage>
</organism>
<keyword evidence="12" id="KW-0505">Motor protein</keyword>
<evidence type="ECO:0000256" key="4">
    <source>
        <dbReference type="ARBA" id="ARBA00022448"/>
    </source>
</evidence>
<comment type="subcellular location">
    <subcellularLocation>
        <location evidence="2 12">Cytoplasm</location>
        <location evidence="2 12">Cytoskeleton</location>
    </subcellularLocation>
    <subcellularLocation>
        <location evidence="1">Nucleus</location>
    </subcellularLocation>
</comment>
<evidence type="ECO:0000256" key="1">
    <source>
        <dbReference type="ARBA" id="ARBA00004123"/>
    </source>
</evidence>
<keyword evidence="4 12" id="KW-0813">Transport</keyword>
<dbReference type="GO" id="GO:0051028">
    <property type="term" value="P:mRNA transport"/>
    <property type="evidence" value="ECO:0007669"/>
    <property type="project" value="UniProtKB-KW"/>
</dbReference>
<keyword evidence="9 12" id="KW-0243">Dynein</keyword>
<dbReference type="EMBL" id="KQ085938">
    <property type="protein sequence ID" value="KLO14795.1"/>
    <property type="molecule type" value="Genomic_DNA"/>
</dbReference>
<evidence type="ECO:0000256" key="3">
    <source>
        <dbReference type="ARBA" id="ARBA00010156"/>
    </source>
</evidence>
<evidence type="ECO:0000256" key="7">
    <source>
        <dbReference type="ARBA" id="ARBA00022816"/>
    </source>
</evidence>
<evidence type="ECO:0000256" key="12">
    <source>
        <dbReference type="RuleBase" id="RU365010"/>
    </source>
</evidence>
<accession>A0A0H2RS23</accession>
<evidence type="ECO:0000313" key="13">
    <source>
        <dbReference type="EMBL" id="KLO14795.1"/>
    </source>
</evidence>
<keyword evidence="10 12" id="KW-0206">Cytoskeleton</keyword>
<dbReference type="GO" id="GO:0005868">
    <property type="term" value="C:cytoplasmic dynein complex"/>
    <property type="evidence" value="ECO:0007669"/>
    <property type="project" value="TreeGrafter"/>
</dbReference>
<evidence type="ECO:0000313" key="14">
    <source>
        <dbReference type="Proteomes" id="UP000053477"/>
    </source>
</evidence>
<dbReference type="STRING" id="27342.A0A0H2RS23"/>
<sequence>MADTTTTGSTAGESAIGKDTNAAKVVIKNVDMSEEQQSYAVDTAIAALEKFNMEKDIAAHIKKDFDKQYGATWHAVVGKNFGSFVTHGEFDASQFISKRRVVSELWSFSEMHDRSSAPVQILAMRMY</sequence>
<keyword evidence="11" id="KW-0539">Nucleus</keyword>
<keyword evidence="8" id="KW-0653">Protein transport</keyword>
<keyword evidence="7" id="KW-0509">mRNA transport</keyword>
<dbReference type="CDD" id="cd21452">
    <property type="entry name" value="DLC-like_DYNLL1_DYNLL2"/>
    <property type="match status" value="1"/>
</dbReference>
<name>A0A0H2RS23_9AGAM</name>
<evidence type="ECO:0000256" key="9">
    <source>
        <dbReference type="ARBA" id="ARBA00023017"/>
    </source>
</evidence>
<evidence type="ECO:0000256" key="2">
    <source>
        <dbReference type="ARBA" id="ARBA00004245"/>
    </source>
</evidence>
<dbReference type="Proteomes" id="UP000053477">
    <property type="component" value="Unassembled WGS sequence"/>
</dbReference>
<evidence type="ECO:0000256" key="6">
    <source>
        <dbReference type="ARBA" id="ARBA00022701"/>
    </source>
</evidence>
<dbReference type="InParanoid" id="A0A0H2RS23"/>
<dbReference type="PANTHER" id="PTHR11886:SF35">
    <property type="entry name" value="DYNEIN LIGHT CHAIN"/>
    <property type="match status" value="1"/>
</dbReference>
<evidence type="ECO:0000256" key="10">
    <source>
        <dbReference type="ARBA" id="ARBA00023212"/>
    </source>
</evidence>
<dbReference type="Gene3D" id="3.30.740.10">
    <property type="entry name" value="Protein Inhibitor Of Neuronal Nitric Oxide Synthase"/>
    <property type="match status" value="1"/>
</dbReference>
<dbReference type="GO" id="GO:0015031">
    <property type="term" value="P:protein transport"/>
    <property type="evidence" value="ECO:0007669"/>
    <property type="project" value="UniProtKB-KW"/>
</dbReference>
<dbReference type="GO" id="GO:0005634">
    <property type="term" value="C:nucleus"/>
    <property type="evidence" value="ECO:0007669"/>
    <property type="project" value="UniProtKB-SubCell"/>
</dbReference>
<keyword evidence="14" id="KW-1185">Reference proteome</keyword>